<dbReference type="InterPro" id="IPR051161">
    <property type="entry name" value="Mannose-6P_isomerase_type2"/>
</dbReference>
<dbReference type="InterPro" id="IPR014710">
    <property type="entry name" value="RmlC-like_jellyroll"/>
</dbReference>
<comment type="catalytic activity">
    <reaction evidence="8">
        <text>alpha-D-mannose 1-phosphate + GTP + H(+) = GDP-alpha-D-mannose + diphosphate</text>
        <dbReference type="Rhea" id="RHEA:15229"/>
        <dbReference type="ChEBI" id="CHEBI:15378"/>
        <dbReference type="ChEBI" id="CHEBI:33019"/>
        <dbReference type="ChEBI" id="CHEBI:37565"/>
        <dbReference type="ChEBI" id="CHEBI:57527"/>
        <dbReference type="ChEBI" id="CHEBI:58409"/>
        <dbReference type="EC" id="2.7.7.13"/>
    </reaction>
</comment>
<dbReference type="PANTHER" id="PTHR46390:SF1">
    <property type="entry name" value="MANNOSE-1-PHOSPHATE GUANYLYLTRANSFERASE"/>
    <property type="match status" value="1"/>
</dbReference>
<evidence type="ECO:0000259" key="12">
    <source>
        <dbReference type="Pfam" id="PF22640"/>
    </source>
</evidence>
<evidence type="ECO:0000313" key="14">
    <source>
        <dbReference type="Proteomes" id="UP000030341"/>
    </source>
</evidence>
<dbReference type="GO" id="GO:0000271">
    <property type="term" value="P:polysaccharide biosynthetic process"/>
    <property type="evidence" value="ECO:0007669"/>
    <property type="project" value="InterPro"/>
</dbReference>
<evidence type="ECO:0000313" key="13">
    <source>
        <dbReference type="EMBL" id="AIY64599.1"/>
    </source>
</evidence>
<name>A0A0A7EDE6_9GAMM</name>
<keyword evidence="4 13" id="KW-0808">Transferase</keyword>
<evidence type="ECO:0000256" key="6">
    <source>
        <dbReference type="ARBA" id="ARBA00022741"/>
    </source>
</evidence>
<dbReference type="RefSeq" id="WP_038639575.1">
    <property type="nucleotide sequence ID" value="NZ_CP009888.1"/>
</dbReference>
<dbReference type="EMBL" id="CP009888">
    <property type="protein sequence ID" value="AIY64599.1"/>
    <property type="molecule type" value="Genomic_DNA"/>
</dbReference>
<accession>A0A0A7EDE6</accession>
<dbReference type="STRING" id="1348114.OM33_05125"/>
<feature type="domain" description="Mannose-6-phosphate isomerase type II C-terminal" evidence="11">
    <location>
        <begin position="348"/>
        <end position="461"/>
    </location>
</feature>
<comment type="similarity">
    <text evidence="2 9">Belongs to the mannose-6-phosphate isomerase type 2 family.</text>
</comment>
<dbReference type="FunFam" id="2.60.120.10:FF:000032">
    <property type="entry name" value="Mannose-1-phosphate guanylyltransferase/mannose-6-phosphate isomerase"/>
    <property type="match status" value="1"/>
</dbReference>
<dbReference type="InterPro" id="IPR029044">
    <property type="entry name" value="Nucleotide-diphossugar_trans"/>
</dbReference>
<dbReference type="HOGENOM" id="CLU_035527_1_0_6"/>
<dbReference type="Pfam" id="PF00483">
    <property type="entry name" value="NTP_transferase"/>
    <property type="match status" value="1"/>
</dbReference>
<evidence type="ECO:0000259" key="10">
    <source>
        <dbReference type="Pfam" id="PF00483"/>
    </source>
</evidence>
<evidence type="ECO:0000256" key="3">
    <source>
        <dbReference type="ARBA" id="ARBA00012387"/>
    </source>
</evidence>
<dbReference type="Pfam" id="PF22640">
    <property type="entry name" value="ManC_GMP_beta-helix"/>
    <property type="match status" value="1"/>
</dbReference>
<dbReference type="InterPro" id="IPR054566">
    <property type="entry name" value="ManC/GMP-like_b-helix"/>
</dbReference>
<reference evidence="13 14" key="1">
    <citation type="submission" date="2014-11" db="EMBL/GenBank/DDBJ databases">
        <title>Complete Genome Sequence of Pseudoalteromonas sp. Strain OCN003 Isolated from Kaneohe Bay, Oahu, Hawaii.</title>
        <authorList>
            <person name="Beurmann S."/>
            <person name="Videau P."/>
            <person name="Ushijima B."/>
            <person name="Smith A.M."/>
            <person name="Aeby G.S."/>
            <person name="Callahan S.M."/>
            <person name="Belcaid M."/>
        </authorList>
    </citation>
    <scope>NUCLEOTIDE SEQUENCE [LARGE SCALE GENOMIC DNA]</scope>
    <source>
        <strain evidence="13 14">OCN003</strain>
    </source>
</reference>
<dbReference type="SUPFAM" id="SSF51182">
    <property type="entry name" value="RmlC-like cupins"/>
    <property type="match status" value="1"/>
</dbReference>
<dbReference type="AlphaFoldDB" id="A0A0A7EDE6"/>
<dbReference type="NCBIfam" id="TIGR01479">
    <property type="entry name" value="GMP_PMI"/>
    <property type="match status" value="1"/>
</dbReference>
<dbReference type="Pfam" id="PF01050">
    <property type="entry name" value="MannoseP_isomer"/>
    <property type="match status" value="1"/>
</dbReference>
<evidence type="ECO:0000256" key="7">
    <source>
        <dbReference type="ARBA" id="ARBA00023134"/>
    </source>
</evidence>
<feature type="domain" description="Nucleotidyl transferase" evidence="10">
    <location>
        <begin position="6"/>
        <end position="282"/>
    </location>
</feature>
<dbReference type="InterPro" id="IPR006375">
    <property type="entry name" value="Man1P_GuaTrfase/Man6P_Isoase"/>
</dbReference>
<organism evidence="13 14">
    <name type="scientific">Pseudoalteromonas piratica</name>
    <dbReference type="NCBI Taxonomy" id="1348114"/>
    <lineage>
        <taxon>Bacteria</taxon>
        <taxon>Pseudomonadati</taxon>
        <taxon>Pseudomonadota</taxon>
        <taxon>Gammaproteobacteria</taxon>
        <taxon>Alteromonadales</taxon>
        <taxon>Pseudoalteromonadaceae</taxon>
        <taxon>Pseudoalteromonas</taxon>
    </lineage>
</organism>
<dbReference type="KEGG" id="pseo:OM33_05125"/>
<keyword evidence="7" id="KW-0342">GTP-binding</keyword>
<dbReference type="CDD" id="cd02509">
    <property type="entry name" value="GDP-M1P_Guanylyltransferase"/>
    <property type="match status" value="1"/>
</dbReference>
<dbReference type="OrthoDB" id="9806359at2"/>
<comment type="pathway">
    <text evidence="1">Nucleotide-sugar biosynthesis; GDP-alpha-D-mannose biosynthesis; GDP-alpha-D-mannose from alpha-D-mannose 1-phosphate (GTP route): step 1/1.</text>
</comment>
<dbReference type="InterPro" id="IPR049577">
    <property type="entry name" value="GMPP_N"/>
</dbReference>
<dbReference type="UniPathway" id="UPA00126">
    <property type="reaction ID" value="UER00930"/>
</dbReference>
<dbReference type="PANTHER" id="PTHR46390">
    <property type="entry name" value="MANNOSE-1-PHOSPHATE GUANYLYLTRANSFERASE"/>
    <property type="match status" value="1"/>
</dbReference>
<proteinExistence type="inferred from homology"/>
<keyword evidence="14" id="KW-1185">Reference proteome</keyword>
<dbReference type="InterPro" id="IPR001538">
    <property type="entry name" value="Man6P_isomerase-2_C"/>
</dbReference>
<dbReference type="FunFam" id="3.90.550.10:FF:000046">
    <property type="entry name" value="Mannose-1-phosphate guanylyltransferase (GDP)"/>
    <property type="match status" value="1"/>
</dbReference>
<evidence type="ECO:0000256" key="5">
    <source>
        <dbReference type="ARBA" id="ARBA00022695"/>
    </source>
</evidence>
<keyword evidence="5 13" id="KW-0548">Nucleotidyltransferase</keyword>
<dbReference type="GO" id="GO:0005525">
    <property type="term" value="F:GTP binding"/>
    <property type="evidence" value="ECO:0007669"/>
    <property type="project" value="UniProtKB-KW"/>
</dbReference>
<dbReference type="InterPro" id="IPR011051">
    <property type="entry name" value="RmlC_Cupin_sf"/>
</dbReference>
<evidence type="ECO:0000256" key="8">
    <source>
        <dbReference type="ARBA" id="ARBA00047343"/>
    </source>
</evidence>
<evidence type="ECO:0000256" key="2">
    <source>
        <dbReference type="ARBA" id="ARBA00006115"/>
    </source>
</evidence>
<dbReference type="eggNOG" id="COG0836">
    <property type="taxonomic scope" value="Bacteria"/>
</dbReference>
<keyword evidence="6" id="KW-0547">Nucleotide-binding</keyword>
<dbReference type="CDD" id="cd02213">
    <property type="entry name" value="cupin_PMI_typeII_C"/>
    <property type="match status" value="1"/>
</dbReference>
<dbReference type="Proteomes" id="UP000030341">
    <property type="component" value="Chromosome 1"/>
</dbReference>
<dbReference type="EC" id="2.7.7.13" evidence="3"/>
<evidence type="ECO:0000256" key="1">
    <source>
        <dbReference type="ARBA" id="ARBA00004823"/>
    </source>
</evidence>
<sequence length="466" mass="52020">MKNVYPVILSGGSGTRLWPLSRKHYPKQFLKLTSDYTMVQETALRLKGLNNPIAVCNEAHRFIIAEQLNEIGQSPSAVILEPVARNTAPAIALAALKASELNENAVLVILAADHVINDTVGFQKAVEAAIKEAENDSLVTFGVVPEKPEAGFGYIQAQVEGQLSAIKRFVEKPDLETAKQYVESGDYYWNSGMFVFKAKSFLEELSEHDPDMYQTVKRAFEQASCDLDFTRIPKEEFALCPDNSIDYAVMEKTQKGMVLPISVGWNDVGSFSALWEVLNKDNNGNANLGDVKNIDSENCLVQSENQFVATIGVKDLVVIGTKDSILVAHKDRVQDVKKVVQYMSDTERCEHLLHREVHRPWGKYDSVDNGERYQVKRITVKPGASLSKQMHHHRAEHWIVVSGTAIVEVDEKETLLSENQSIYIPLGSVHRLTNPGKVNLELIEVQSGSYLGEDDIVRFNDVYGRS</sequence>
<dbReference type="InterPro" id="IPR005835">
    <property type="entry name" value="NTP_transferase_dom"/>
</dbReference>
<dbReference type="GO" id="GO:0009298">
    <property type="term" value="P:GDP-mannose biosynthetic process"/>
    <property type="evidence" value="ECO:0007669"/>
    <property type="project" value="UniProtKB-UniPathway"/>
</dbReference>
<gene>
    <name evidence="13" type="primary">cpsB</name>
    <name evidence="13" type="ORF">OM33_05125</name>
</gene>
<feature type="domain" description="MannoseP isomerase/GMP-like beta-helix" evidence="12">
    <location>
        <begin position="293"/>
        <end position="341"/>
    </location>
</feature>
<evidence type="ECO:0000256" key="9">
    <source>
        <dbReference type="RuleBase" id="RU004190"/>
    </source>
</evidence>
<evidence type="ECO:0000256" key="4">
    <source>
        <dbReference type="ARBA" id="ARBA00022679"/>
    </source>
</evidence>
<dbReference type="GO" id="GO:0004475">
    <property type="term" value="F:mannose-1-phosphate guanylyltransferase (GTP) activity"/>
    <property type="evidence" value="ECO:0007669"/>
    <property type="project" value="UniProtKB-EC"/>
</dbReference>
<protein>
    <recommendedName>
        <fullName evidence="3">mannose-1-phosphate guanylyltransferase</fullName>
        <ecNumber evidence="3">2.7.7.13</ecNumber>
    </recommendedName>
</protein>
<dbReference type="Gene3D" id="3.90.550.10">
    <property type="entry name" value="Spore Coat Polysaccharide Biosynthesis Protein SpsA, Chain A"/>
    <property type="match status" value="1"/>
</dbReference>
<evidence type="ECO:0000259" key="11">
    <source>
        <dbReference type="Pfam" id="PF01050"/>
    </source>
</evidence>
<dbReference type="Gene3D" id="2.60.120.10">
    <property type="entry name" value="Jelly Rolls"/>
    <property type="match status" value="1"/>
</dbReference>
<dbReference type="SUPFAM" id="SSF53448">
    <property type="entry name" value="Nucleotide-diphospho-sugar transferases"/>
    <property type="match status" value="1"/>
</dbReference>